<evidence type="ECO:0000313" key="1">
    <source>
        <dbReference type="EMBL" id="APZ43819.1"/>
    </source>
</evidence>
<dbReference type="OrthoDB" id="5773077at2"/>
<dbReference type="Proteomes" id="UP000243807">
    <property type="component" value="Chromosome"/>
</dbReference>
<keyword evidence="2" id="KW-1185">Reference proteome</keyword>
<dbReference type="RefSeq" id="WP_076837445.1">
    <property type="nucleotide sequence ID" value="NZ_CP019434.1"/>
</dbReference>
<gene>
    <name evidence="1" type="ORF">BW247_12570</name>
</gene>
<proteinExistence type="predicted"/>
<reference evidence="1 2" key="1">
    <citation type="submission" date="2017-01" db="EMBL/GenBank/DDBJ databases">
        <title>Draft sequence of Acidihalobacter ferrooxidans strain DSM 14175 (strain V8).</title>
        <authorList>
            <person name="Khaleque H.N."/>
            <person name="Ramsay J.P."/>
            <person name="Murphy R.J.T."/>
            <person name="Kaksonen A.H."/>
            <person name="Boxall N.J."/>
            <person name="Watkin E.L.J."/>
        </authorList>
    </citation>
    <scope>NUCLEOTIDE SEQUENCE [LARGE SCALE GENOMIC DNA]</scope>
    <source>
        <strain evidence="1 2">V8</strain>
    </source>
</reference>
<accession>A0A1P8UJ00</accession>
<dbReference type="Gene3D" id="1.10.1660.10">
    <property type="match status" value="1"/>
</dbReference>
<dbReference type="KEGG" id="afy:BW247_12570"/>
<name>A0A1P8UJ00_9GAMM</name>
<sequence>MTKTMQVFLTGELLESSASLTLGQLCRISRLSAEEVAELVDFGILEPLEAGASQWQFSAANIHRARCARRLRDDLGINTPGLALALDLLEELESLRERLHRLEG</sequence>
<protein>
    <submittedName>
        <fullName evidence="1">MerR family transcriptional regulator</fullName>
    </submittedName>
</protein>
<dbReference type="EMBL" id="CP019434">
    <property type="protein sequence ID" value="APZ43819.1"/>
    <property type="molecule type" value="Genomic_DNA"/>
</dbReference>
<organism evidence="1 2">
    <name type="scientific">Acidihalobacter ferrooxydans</name>
    <dbReference type="NCBI Taxonomy" id="1765967"/>
    <lineage>
        <taxon>Bacteria</taxon>
        <taxon>Pseudomonadati</taxon>
        <taxon>Pseudomonadota</taxon>
        <taxon>Gammaproteobacteria</taxon>
        <taxon>Chromatiales</taxon>
        <taxon>Ectothiorhodospiraceae</taxon>
        <taxon>Acidihalobacter</taxon>
    </lineage>
</organism>
<evidence type="ECO:0000313" key="2">
    <source>
        <dbReference type="Proteomes" id="UP000243807"/>
    </source>
</evidence>
<dbReference type="AlphaFoldDB" id="A0A1P8UJ00"/>
<dbReference type="Pfam" id="PF13591">
    <property type="entry name" value="MerR_2"/>
    <property type="match status" value="1"/>
</dbReference>
<dbReference type="STRING" id="1765967.BW247_12570"/>